<dbReference type="InterPro" id="IPR006321">
    <property type="entry name" value="PilT/PilU"/>
</dbReference>
<dbReference type="eggNOG" id="COG2805">
    <property type="taxonomic scope" value="Bacteria"/>
</dbReference>
<dbReference type="NCBIfam" id="TIGR01420">
    <property type="entry name" value="pilT_fam"/>
    <property type="match status" value="1"/>
</dbReference>
<proteinExistence type="inferred from homology"/>
<evidence type="ECO:0000256" key="1">
    <source>
        <dbReference type="ARBA" id="ARBA00006611"/>
    </source>
</evidence>
<dbReference type="CDD" id="cd01131">
    <property type="entry name" value="PilT"/>
    <property type="match status" value="1"/>
</dbReference>
<dbReference type="InterPro" id="IPR003593">
    <property type="entry name" value="AAA+_ATPase"/>
</dbReference>
<dbReference type="GO" id="GO:0016887">
    <property type="term" value="F:ATP hydrolysis activity"/>
    <property type="evidence" value="ECO:0007669"/>
    <property type="project" value="InterPro"/>
</dbReference>
<protein>
    <submittedName>
        <fullName evidence="3">Twitching mobility protein</fullName>
    </submittedName>
</protein>
<dbReference type="Gene3D" id="3.40.50.300">
    <property type="entry name" value="P-loop containing nucleotide triphosphate hydrolases"/>
    <property type="match status" value="1"/>
</dbReference>
<sequence length="365" mass="40214">MLGTYDKISIDSLLGELVAARGSDLHLSVGARPQIRVYGSLRELEGAPELDPEIIRDGVYAILTQAQRERFEESWELDLAYSLRGLGRFRLNLFRQRSSIGAVFRVIPHQIPALETLELPPVVKTFAEIPKGLVLVTGPTGSGKSTTLAAIVDLINRTQRRHIVTIEDPIEFLHSHRSSIVNQREVGTDTKAFATALRQVLRQDPDVIMVGEMRDFETIAAAITAAETGHLVFATLHTQDAPQAIDRMIDVFPSYQQAQIRVQLAASLQAILTQQLIPRCDQPGRAVAVEVLVATSAVRNVVREAKSHQLYSIMQSSAQMGMQTMDSALIRLVKLGHISREAALLATTNQRELYEAMGGLGARNL</sequence>
<comment type="similarity">
    <text evidence="1">Belongs to the GSP E family.</text>
</comment>
<dbReference type="InterPro" id="IPR027417">
    <property type="entry name" value="P-loop_NTPase"/>
</dbReference>
<accession>A0A0D8FXJ2</accession>
<evidence type="ECO:0000313" key="3">
    <source>
        <dbReference type="EMBL" id="KJE77930.1"/>
    </source>
</evidence>
<gene>
    <name evidence="3" type="primary">pilT2</name>
    <name evidence="3" type="ORF">FEAC_03020</name>
</gene>
<evidence type="ECO:0000313" key="4">
    <source>
        <dbReference type="Proteomes" id="UP000032336"/>
    </source>
</evidence>
<dbReference type="Pfam" id="PF00437">
    <property type="entry name" value="T2SSE"/>
    <property type="match status" value="1"/>
</dbReference>
<organism evidence="3 4">
    <name type="scientific">Ferrimicrobium acidiphilum DSM 19497</name>
    <dbReference type="NCBI Taxonomy" id="1121877"/>
    <lineage>
        <taxon>Bacteria</taxon>
        <taxon>Bacillati</taxon>
        <taxon>Actinomycetota</taxon>
        <taxon>Acidimicrobiia</taxon>
        <taxon>Acidimicrobiales</taxon>
        <taxon>Acidimicrobiaceae</taxon>
        <taxon>Ferrimicrobium</taxon>
    </lineage>
</organism>
<dbReference type="STRING" id="1121877.FEAC_03020"/>
<keyword evidence="4" id="KW-1185">Reference proteome</keyword>
<feature type="domain" description="Bacterial type II secretion system protein E" evidence="2">
    <location>
        <begin position="201"/>
        <end position="215"/>
    </location>
</feature>
<reference evidence="3 4" key="1">
    <citation type="submission" date="2015-01" db="EMBL/GenBank/DDBJ databases">
        <title>Draft genome of the acidophilic iron oxidizer Ferrimicrobium acidiphilum strain T23.</title>
        <authorList>
            <person name="Poehlein A."/>
            <person name="Eisen S."/>
            <person name="Schloemann M."/>
            <person name="Johnson B.D."/>
            <person name="Daniel R."/>
            <person name="Muehling M."/>
        </authorList>
    </citation>
    <scope>NUCLEOTIDE SEQUENCE [LARGE SCALE GENOMIC DNA]</scope>
    <source>
        <strain evidence="3 4">T23</strain>
    </source>
</reference>
<dbReference type="EMBL" id="JXUW01000002">
    <property type="protein sequence ID" value="KJE77930.1"/>
    <property type="molecule type" value="Genomic_DNA"/>
</dbReference>
<dbReference type="InterPro" id="IPR001482">
    <property type="entry name" value="T2SS/T4SS_dom"/>
</dbReference>
<dbReference type="SMART" id="SM00382">
    <property type="entry name" value="AAA"/>
    <property type="match status" value="1"/>
</dbReference>
<dbReference type="GO" id="GO:0005524">
    <property type="term" value="F:ATP binding"/>
    <property type="evidence" value="ECO:0007669"/>
    <property type="project" value="InterPro"/>
</dbReference>
<dbReference type="GeneID" id="78371647"/>
<dbReference type="InterPro" id="IPR050921">
    <property type="entry name" value="T4SS_GSP_E_ATPase"/>
</dbReference>
<name>A0A0D8FXJ2_9ACTN</name>
<evidence type="ECO:0000259" key="2">
    <source>
        <dbReference type="PROSITE" id="PS00662"/>
    </source>
</evidence>
<dbReference type="Proteomes" id="UP000032336">
    <property type="component" value="Unassembled WGS sequence"/>
</dbReference>
<dbReference type="PATRIC" id="fig|1121877.4.peg.330"/>
<dbReference type="SUPFAM" id="SSF52540">
    <property type="entry name" value="P-loop containing nucleoside triphosphate hydrolases"/>
    <property type="match status" value="1"/>
</dbReference>
<dbReference type="Gene3D" id="3.30.450.90">
    <property type="match status" value="1"/>
</dbReference>
<dbReference type="PANTHER" id="PTHR30486">
    <property type="entry name" value="TWITCHING MOTILITY PROTEIN PILT"/>
    <property type="match status" value="1"/>
</dbReference>
<comment type="caution">
    <text evidence="3">The sequence shown here is derived from an EMBL/GenBank/DDBJ whole genome shotgun (WGS) entry which is preliminary data.</text>
</comment>
<dbReference type="AlphaFoldDB" id="A0A0D8FXJ2"/>
<dbReference type="RefSeq" id="WP_272866999.1">
    <property type="nucleotide sequence ID" value="NZ_JQKF01000002.1"/>
</dbReference>
<dbReference type="PROSITE" id="PS00662">
    <property type="entry name" value="T2SP_E"/>
    <property type="match status" value="1"/>
</dbReference>